<sequence length="165" mass="18087">MVVLIAFKTLFQLGEFTTYFLAGCIHQLVGHAIKIEVAQCAIQVIGAANRTSGLHASKTLHCLTSKCTHQCLVTAHEGIHQNVHELFRSELVHSTSAAVAFALHLGVLHLSQEVFDVSVTIAIGDAVLRSAKTEVHLKDSFERTPVSVILYKSCTQRILERFAIL</sequence>
<name>A0A6J6HQI8_9ZZZZ</name>
<protein>
    <submittedName>
        <fullName evidence="1">Unannotated protein</fullName>
    </submittedName>
</protein>
<dbReference type="AlphaFoldDB" id="A0A6J6HQI8"/>
<accession>A0A6J6HQI8</accession>
<organism evidence="1">
    <name type="scientific">freshwater metagenome</name>
    <dbReference type="NCBI Taxonomy" id="449393"/>
    <lineage>
        <taxon>unclassified sequences</taxon>
        <taxon>metagenomes</taxon>
        <taxon>ecological metagenomes</taxon>
    </lineage>
</organism>
<dbReference type="EMBL" id="CAEZUX010000072">
    <property type="protein sequence ID" value="CAB4616221.1"/>
    <property type="molecule type" value="Genomic_DNA"/>
</dbReference>
<gene>
    <name evidence="1" type="ORF">UFOPK1874_00731</name>
</gene>
<proteinExistence type="predicted"/>
<evidence type="ECO:0000313" key="1">
    <source>
        <dbReference type="EMBL" id="CAB4616221.1"/>
    </source>
</evidence>
<reference evidence="1" key="1">
    <citation type="submission" date="2020-05" db="EMBL/GenBank/DDBJ databases">
        <authorList>
            <person name="Chiriac C."/>
            <person name="Salcher M."/>
            <person name="Ghai R."/>
            <person name="Kavagutti S V."/>
        </authorList>
    </citation>
    <scope>NUCLEOTIDE SEQUENCE</scope>
</reference>